<proteinExistence type="predicted"/>
<dbReference type="EMBL" id="LR796806">
    <property type="protein sequence ID" value="CAB4167846.1"/>
    <property type="molecule type" value="Genomic_DNA"/>
</dbReference>
<accession>A0A6J5PD61</accession>
<sequence>MMKLENFVWLGFIAALGAIFYLSGDGFYRYPCQDPVNWTALECTPPICLRTGMCANDLTGASQ</sequence>
<evidence type="ECO:0000313" key="1">
    <source>
        <dbReference type="EMBL" id="CAB4167846.1"/>
    </source>
</evidence>
<organism evidence="1">
    <name type="scientific">uncultured Caudovirales phage</name>
    <dbReference type="NCBI Taxonomy" id="2100421"/>
    <lineage>
        <taxon>Viruses</taxon>
        <taxon>Duplodnaviria</taxon>
        <taxon>Heunggongvirae</taxon>
        <taxon>Uroviricota</taxon>
        <taxon>Caudoviricetes</taxon>
        <taxon>Peduoviridae</taxon>
        <taxon>Maltschvirus</taxon>
        <taxon>Maltschvirus maltsch</taxon>
    </lineage>
</organism>
<name>A0A6J5PD61_9CAUD</name>
<gene>
    <name evidence="1" type="ORF">UFOVP858_69</name>
</gene>
<protein>
    <submittedName>
        <fullName evidence="1">Uncharacterized protein</fullName>
    </submittedName>
</protein>
<reference evidence="1" key="1">
    <citation type="submission" date="2020-04" db="EMBL/GenBank/DDBJ databases">
        <authorList>
            <person name="Chiriac C."/>
            <person name="Salcher M."/>
            <person name="Ghai R."/>
            <person name="Kavagutti S V."/>
        </authorList>
    </citation>
    <scope>NUCLEOTIDE SEQUENCE</scope>
</reference>